<proteinExistence type="predicted"/>
<accession>A0A9W6ULY6</accession>
<evidence type="ECO:0000256" key="1">
    <source>
        <dbReference type="SAM" id="MobiDB-lite"/>
    </source>
</evidence>
<comment type="caution">
    <text evidence="2">The sequence shown here is derived from an EMBL/GenBank/DDBJ whole genome shotgun (WGS) entry which is preliminary data.</text>
</comment>
<organism evidence="2 3">
    <name type="scientific">Kitasatospora phosalacinea</name>
    <dbReference type="NCBI Taxonomy" id="2065"/>
    <lineage>
        <taxon>Bacteria</taxon>
        <taxon>Bacillati</taxon>
        <taxon>Actinomycetota</taxon>
        <taxon>Actinomycetes</taxon>
        <taxon>Kitasatosporales</taxon>
        <taxon>Streptomycetaceae</taxon>
        <taxon>Kitasatospora</taxon>
    </lineage>
</organism>
<protein>
    <submittedName>
        <fullName evidence="2">Uncharacterized protein</fullName>
    </submittedName>
</protein>
<sequence length="88" mass="8874">MAGVSCGKAPRGIAGPGCGGAARTVRVCTWYAERGAPSLRVPGARAGVVRVAPRRIRAPGTRSDAPPHSFGGTPPQLRRASVAADTLG</sequence>
<dbReference type="Proteomes" id="UP001165143">
    <property type="component" value="Unassembled WGS sequence"/>
</dbReference>
<dbReference type="AlphaFoldDB" id="A0A9W6ULY6"/>
<evidence type="ECO:0000313" key="3">
    <source>
        <dbReference type="Proteomes" id="UP001165143"/>
    </source>
</evidence>
<dbReference type="EMBL" id="BSRX01000003">
    <property type="protein sequence ID" value="GLW52633.1"/>
    <property type="molecule type" value="Genomic_DNA"/>
</dbReference>
<feature type="region of interest" description="Disordered" evidence="1">
    <location>
        <begin position="1"/>
        <end position="20"/>
    </location>
</feature>
<feature type="region of interest" description="Disordered" evidence="1">
    <location>
        <begin position="56"/>
        <end position="88"/>
    </location>
</feature>
<evidence type="ECO:0000313" key="2">
    <source>
        <dbReference type="EMBL" id="GLW52633.1"/>
    </source>
</evidence>
<reference evidence="2" key="1">
    <citation type="submission" date="2023-02" db="EMBL/GenBank/DDBJ databases">
        <title>Kitasatospora phosalacinea NBRC 14362.</title>
        <authorList>
            <person name="Ichikawa N."/>
            <person name="Sato H."/>
            <person name="Tonouchi N."/>
        </authorList>
    </citation>
    <scope>NUCLEOTIDE SEQUENCE</scope>
    <source>
        <strain evidence="2">NBRC 14362</strain>
    </source>
</reference>
<name>A0A9W6ULY6_9ACTN</name>
<gene>
    <name evidence="2" type="ORF">Kpho01_06440</name>
</gene>